<dbReference type="EC" id="3.6.3.40" evidence="10"/>
<keyword evidence="3" id="KW-1003">Cell membrane</keyword>
<dbReference type="InterPro" id="IPR027417">
    <property type="entry name" value="P-loop_NTPase"/>
</dbReference>
<dbReference type="GO" id="GO:0140359">
    <property type="term" value="F:ABC-type transporter activity"/>
    <property type="evidence" value="ECO:0007669"/>
    <property type="project" value="InterPro"/>
</dbReference>
<dbReference type="InterPro" id="IPR003439">
    <property type="entry name" value="ABC_transporter-like_ATP-bd"/>
</dbReference>
<dbReference type="Gene3D" id="3.40.50.300">
    <property type="entry name" value="P-loop containing nucleotide triphosphate hydrolases"/>
    <property type="match status" value="1"/>
</dbReference>
<dbReference type="InterPro" id="IPR015860">
    <property type="entry name" value="ABC_transpr_TagH-like"/>
</dbReference>
<keyword evidence="8" id="KW-0812">Transmembrane</keyword>
<dbReference type="GeneID" id="35295016"/>
<dbReference type="PANTHER" id="PTHR46743">
    <property type="entry name" value="TEICHOIC ACIDS EXPORT ATP-BINDING PROTEIN TAGH"/>
    <property type="match status" value="1"/>
</dbReference>
<name>A0A1W7ABP7_9STAP</name>
<reference evidence="10 11" key="1">
    <citation type="journal article" date="2017" name="Int. J. Syst. Evol. Microbiol.">
        <title>Macrococcus canis sp. nov., a skin bacterium associated with infections in dogs.</title>
        <authorList>
            <person name="Gobeli Brawand S."/>
            <person name="Cotting K."/>
            <person name="Gomez-Sanz E."/>
            <person name="Collaud A."/>
            <person name="Thomann A."/>
            <person name="Brodard I."/>
            <person name="Rodriguez-Campos S."/>
            <person name="Strauss C."/>
            <person name="Perreten V."/>
        </authorList>
    </citation>
    <scope>NUCLEOTIDE SEQUENCE [LARGE SCALE GENOMIC DNA]</scope>
    <source>
        <strain evidence="10 11">KM45013</strain>
    </source>
</reference>
<dbReference type="InterPro" id="IPR050683">
    <property type="entry name" value="Bact_Polysacc_Export_ATP-bd"/>
</dbReference>
<keyword evidence="8" id="KW-1133">Transmembrane helix</keyword>
<dbReference type="PROSITE" id="PS50893">
    <property type="entry name" value="ABC_TRANSPORTER_2"/>
    <property type="match status" value="1"/>
</dbReference>
<keyword evidence="11" id="KW-1185">Reference proteome</keyword>
<evidence type="ECO:0000256" key="3">
    <source>
        <dbReference type="ARBA" id="ARBA00022475"/>
    </source>
</evidence>
<dbReference type="PROSITE" id="PS00211">
    <property type="entry name" value="ABC_TRANSPORTER_1"/>
    <property type="match status" value="1"/>
</dbReference>
<dbReference type="GO" id="GO:0016887">
    <property type="term" value="F:ATP hydrolysis activity"/>
    <property type="evidence" value="ECO:0007669"/>
    <property type="project" value="InterPro"/>
</dbReference>
<accession>A0A1W7ABP7</accession>
<dbReference type="CDD" id="cd03220">
    <property type="entry name" value="ABC_KpsT_Wzt"/>
    <property type="match status" value="1"/>
</dbReference>
<dbReference type="PANTHER" id="PTHR46743:SF2">
    <property type="entry name" value="TEICHOIC ACIDS EXPORT ATP-BINDING PROTEIN TAGH"/>
    <property type="match status" value="1"/>
</dbReference>
<dbReference type="SUPFAM" id="SSF52540">
    <property type="entry name" value="P-loop containing nucleoside triphosphate hydrolases"/>
    <property type="match status" value="1"/>
</dbReference>
<dbReference type="FunFam" id="3.40.50.300:FF:003010">
    <property type="entry name" value="Teichoic acids export ATP-binding protein TagH"/>
    <property type="match status" value="1"/>
</dbReference>
<keyword evidence="5 10" id="KW-0067">ATP-binding</keyword>
<evidence type="ECO:0000256" key="2">
    <source>
        <dbReference type="ARBA" id="ARBA00022448"/>
    </source>
</evidence>
<feature type="domain" description="ABC transporter" evidence="9">
    <location>
        <begin position="23"/>
        <end position="247"/>
    </location>
</feature>
<organism evidence="10 11">
    <name type="scientific">Macrococcoides canis</name>
    <dbReference type="NCBI Taxonomy" id="1855823"/>
    <lineage>
        <taxon>Bacteria</taxon>
        <taxon>Bacillati</taxon>
        <taxon>Bacillota</taxon>
        <taxon>Bacilli</taxon>
        <taxon>Bacillales</taxon>
        <taxon>Staphylococcaceae</taxon>
        <taxon>Macrococcoides</taxon>
    </lineage>
</organism>
<evidence type="ECO:0000256" key="5">
    <source>
        <dbReference type="ARBA" id="ARBA00022840"/>
    </source>
</evidence>
<evidence type="ECO:0000259" key="9">
    <source>
        <dbReference type="PROSITE" id="PS50893"/>
    </source>
</evidence>
<dbReference type="SMART" id="SM00382">
    <property type="entry name" value="AAA"/>
    <property type="match status" value="1"/>
</dbReference>
<evidence type="ECO:0000256" key="4">
    <source>
        <dbReference type="ARBA" id="ARBA00022741"/>
    </source>
</evidence>
<dbReference type="OrthoDB" id="9778870at2"/>
<dbReference type="RefSeq" id="WP_086042193.1">
    <property type="nucleotide sequence ID" value="NZ_CBCRZA010000021.1"/>
</dbReference>
<dbReference type="Pfam" id="PF00005">
    <property type="entry name" value="ABC_tran"/>
    <property type="match status" value="1"/>
</dbReference>
<keyword evidence="6" id="KW-1278">Translocase</keyword>
<feature type="transmembrane region" description="Helical" evidence="8">
    <location>
        <begin position="283"/>
        <end position="304"/>
    </location>
</feature>
<evidence type="ECO:0000256" key="6">
    <source>
        <dbReference type="ARBA" id="ARBA00022967"/>
    </source>
</evidence>
<evidence type="ECO:0000256" key="7">
    <source>
        <dbReference type="ARBA" id="ARBA00023136"/>
    </source>
</evidence>
<dbReference type="STRING" id="1855823.MCCS_08830"/>
<dbReference type="EMBL" id="CP021059">
    <property type="protein sequence ID" value="ARQ06530.1"/>
    <property type="molecule type" value="Genomic_DNA"/>
</dbReference>
<keyword evidence="7 8" id="KW-0472">Membrane</keyword>
<evidence type="ECO:0000256" key="1">
    <source>
        <dbReference type="ARBA" id="ARBA00005417"/>
    </source>
</evidence>
<keyword evidence="2" id="KW-0813">Transport</keyword>
<dbReference type="Proteomes" id="UP000194154">
    <property type="component" value="Chromosome"/>
</dbReference>
<dbReference type="KEGG" id="mcak:MCCS_08830"/>
<keyword evidence="10" id="KW-0378">Hydrolase</keyword>
<dbReference type="AlphaFoldDB" id="A0A1W7ABP7"/>
<evidence type="ECO:0000256" key="8">
    <source>
        <dbReference type="SAM" id="Phobius"/>
    </source>
</evidence>
<dbReference type="GO" id="GO:0016020">
    <property type="term" value="C:membrane"/>
    <property type="evidence" value="ECO:0007669"/>
    <property type="project" value="InterPro"/>
</dbReference>
<comment type="similarity">
    <text evidence="1">Belongs to the ABC transporter superfamily.</text>
</comment>
<proteinExistence type="inferred from homology"/>
<dbReference type="InterPro" id="IPR003593">
    <property type="entry name" value="AAA+_ATPase"/>
</dbReference>
<dbReference type="InterPro" id="IPR017871">
    <property type="entry name" value="ABC_transporter-like_CS"/>
</dbReference>
<sequence length="317" mass="35427">METVKVKVNNVSKAYPVNQSKSQKILDVLKFWQHKTHDNVYYALKDISFEVNAGDSVGLVGLNGAGKSTLSNLLGEVISPTAGSIEINGRSSLIAISAGLNNELSGEENIRMKCLMHGLTEEQINARFNDIVDFSELGDFIKKPIKTYSSGMKSRLGFAIAVHTDPDVLIVDEALSVGDDTFSNKCIERMKEFQKEGKTIFFVSHSVGQIQKMCNKAIWIHYGKIEAQGECIPTVGLYGRFIRKYNQFDKEQQLAYKEEQLQNQIRSINEIEVNKENVSKNTLFGLIGVTGLFVFSILSQLNVIPLSHYLNMLKGMF</sequence>
<evidence type="ECO:0000313" key="10">
    <source>
        <dbReference type="EMBL" id="ARQ06530.1"/>
    </source>
</evidence>
<gene>
    <name evidence="10" type="primary">tagH_1</name>
    <name evidence="10" type="ORF">MCCS_08830</name>
</gene>
<protein>
    <submittedName>
        <fullName evidence="10">Teichoic acids export ATP-binding protein TagH</fullName>
        <ecNumber evidence="10">3.6.3.40</ecNumber>
    </submittedName>
</protein>
<keyword evidence="4" id="KW-0547">Nucleotide-binding</keyword>
<evidence type="ECO:0000313" key="11">
    <source>
        <dbReference type="Proteomes" id="UP000194154"/>
    </source>
</evidence>
<dbReference type="GO" id="GO:0005524">
    <property type="term" value="F:ATP binding"/>
    <property type="evidence" value="ECO:0007669"/>
    <property type="project" value="UniProtKB-KW"/>
</dbReference>